<dbReference type="Pfam" id="PF08164">
    <property type="entry name" value="TRAUB"/>
    <property type="match status" value="1"/>
</dbReference>
<feature type="compositionally biased region" description="Acidic residues" evidence="3">
    <location>
        <begin position="66"/>
        <end position="115"/>
    </location>
</feature>
<feature type="region of interest" description="Disordered" evidence="3">
    <location>
        <begin position="24"/>
        <end position="129"/>
    </location>
</feature>
<feature type="compositionally biased region" description="Basic and acidic residues" evidence="3">
    <location>
        <begin position="248"/>
        <end position="258"/>
    </location>
</feature>
<dbReference type="InterPro" id="IPR012617">
    <property type="entry name" value="AATF_C"/>
</dbReference>
<feature type="domain" description="AATF leucine zipper-containing" evidence="5">
    <location>
        <begin position="146"/>
        <end position="265"/>
    </location>
</feature>
<reference evidence="6" key="1">
    <citation type="journal article" date="2023" name="PhytoFront">
        <title>Draft Genome Resources of Seven Strains of Tilletia horrida, Causal Agent of Kernel Smut of Rice.</title>
        <authorList>
            <person name="Khanal S."/>
            <person name="Antony Babu S."/>
            <person name="Zhou X.G."/>
        </authorList>
    </citation>
    <scope>NUCLEOTIDE SEQUENCE</scope>
    <source>
        <strain evidence="6">TX6</strain>
    </source>
</reference>
<comment type="caution">
    <text evidence="6">The sequence shown here is derived from an EMBL/GenBank/DDBJ whole genome shotgun (WGS) entry which is preliminary data.</text>
</comment>
<dbReference type="GO" id="GO:0005730">
    <property type="term" value="C:nucleolus"/>
    <property type="evidence" value="ECO:0007669"/>
    <property type="project" value="TreeGrafter"/>
</dbReference>
<evidence type="ECO:0000256" key="1">
    <source>
        <dbReference type="ARBA" id="ARBA00008966"/>
    </source>
</evidence>
<organism evidence="6 7">
    <name type="scientific">Tilletia horrida</name>
    <dbReference type="NCBI Taxonomy" id="155126"/>
    <lineage>
        <taxon>Eukaryota</taxon>
        <taxon>Fungi</taxon>
        <taxon>Dikarya</taxon>
        <taxon>Basidiomycota</taxon>
        <taxon>Ustilaginomycotina</taxon>
        <taxon>Exobasidiomycetes</taxon>
        <taxon>Tilletiales</taxon>
        <taxon>Tilletiaceae</taxon>
        <taxon>Tilletia</taxon>
    </lineage>
</organism>
<sequence length="550" mass="60607">MTRASSSLAAQLALLNEVAPADDDIYDDFHRPQPSASTSSKAKPHQLDDFQDEHTEEDDGQKQDSDLEDEESDEDDEGDQQSDGLEDESEQDEDEDEDEDEDDQHDEEQDDDDAQLQEPSANPLASQAAESELLLQSLQSEQAALAARGRAIKRQQREWDSILELRIRAQKVIRTGMRIQAAAVKPLLSHQDTSEQTRSQHTATLRQLDALSASLFVLRAKLLRRAHDSGSEGPSLPQNLSLDNLEEERERANKRIKLDPSAAQDDDTDDDDEARQTRMIQNLLTLDTKTFNPSAYSILNSTHNKFNAGAAAGGQGGANKFKNAASQTPAEQIEASLSNAESKRRLLERTQVWKGDEDRIRVSDAVAANGDSAARRGADRRDDLPELTARAADPDIFDDADLYSHLLRELIEAKTGRAQSASAATAASSQSEINADLTLLAPSTLFGKNKKPSKRNVDTRASKGRKIRYEVNEKIANFMPPVPTRLLWDEEQIDRLFTKLNTRLGDQDVVRRTTSTRDDAVVGDDVENVAGEGAGTTASNPVIDGLQLFG</sequence>
<evidence type="ECO:0000313" key="7">
    <source>
        <dbReference type="Proteomes" id="UP001176517"/>
    </source>
</evidence>
<dbReference type="InterPro" id="IPR025160">
    <property type="entry name" value="AATF"/>
</dbReference>
<dbReference type="Pfam" id="PF13339">
    <property type="entry name" value="AATF-Che1"/>
    <property type="match status" value="1"/>
</dbReference>
<dbReference type="GO" id="GO:0000462">
    <property type="term" value="P:maturation of SSU-rRNA from tricistronic rRNA transcript (SSU-rRNA, 5.8S rRNA, LSU-rRNA)"/>
    <property type="evidence" value="ECO:0007669"/>
    <property type="project" value="TreeGrafter"/>
</dbReference>
<evidence type="ECO:0000256" key="2">
    <source>
        <dbReference type="ARBA" id="ARBA00013850"/>
    </source>
</evidence>
<name>A0AAN6GPE9_9BASI</name>
<dbReference type="PANTHER" id="PTHR15565:SF0">
    <property type="entry name" value="PROTEIN AATF"/>
    <property type="match status" value="1"/>
</dbReference>
<evidence type="ECO:0000313" key="6">
    <source>
        <dbReference type="EMBL" id="KAK0549551.1"/>
    </source>
</evidence>
<dbReference type="InterPro" id="IPR039223">
    <property type="entry name" value="AATF/Bfr2"/>
</dbReference>
<comment type="similarity">
    <text evidence="1">Belongs to the AATF family.</text>
</comment>
<gene>
    <name evidence="6" type="primary">BFR2</name>
    <name evidence="6" type="ORF">OC846_004014</name>
</gene>
<feature type="compositionally biased region" description="Acidic residues" evidence="3">
    <location>
        <begin position="49"/>
        <end position="59"/>
    </location>
</feature>
<evidence type="ECO:0000259" key="5">
    <source>
        <dbReference type="Pfam" id="PF13339"/>
    </source>
</evidence>
<dbReference type="Proteomes" id="UP001176517">
    <property type="component" value="Unassembled WGS sequence"/>
</dbReference>
<accession>A0AAN6GPE9</accession>
<evidence type="ECO:0000259" key="4">
    <source>
        <dbReference type="Pfam" id="PF08164"/>
    </source>
</evidence>
<evidence type="ECO:0000256" key="3">
    <source>
        <dbReference type="SAM" id="MobiDB-lite"/>
    </source>
</evidence>
<dbReference type="EMBL" id="JAPDMZ010000110">
    <property type="protein sequence ID" value="KAK0549551.1"/>
    <property type="molecule type" value="Genomic_DNA"/>
</dbReference>
<keyword evidence="7" id="KW-1185">Reference proteome</keyword>
<feature type="domain" description="Apoptosis-antagonizing transcription factor C-terminal" evidence="4">
    <location>
        <begin position="403"/>
        <end position="500"/>
    </location>
</feature>
<feature type="compositionally biased region" description="Acidic residues" evidence="3">
    <location>
        <begin position="264"/>
        <end position="273"/>
    </location>
</feature>
<proteinExistence type="inferred from homology"/>
<feature type="region of interest" description="Disordered" evidence="3">
    <location>
        <begin position="227"/>
        <end position="274"/>
    </location>
</feature>
<dbReference type="PANTHER" id="PTHR15565">
    <property type="entry name" value="AATF PROTEIN APOPTOSIS ANTAGONIZING TRANSCRIPTION FACTOR"/>
    <property type="match status" value="1"/>
</dbReference>
<protein>
    <recommendedName>
        <fullName evidence="2">Protein BFR2</fullName>
    </recommendedName>
</protein>
<dbReference type="AlphaFoldDB" id="A0AAN6GPE9"/>